<dbReference type="GO" id="GO:0005242">
    <property type="term" value="F:inward rectifier potassium channel activity"/>
    <property type="evidence" value="ECO:0007669"/>
    <property type="project" value="InterPro"/>
</dbReference>
<dbReference type="Gene3D" id="1.10.287.70">
    <property type="match status" value="1"/>
</dbReference>
<feature type="transmembrane region" description="Helical" evidence="11">
    <location>
        <begin position="84"/>
        <end position="108"/>
    </location>
</feature>
<accession>A0A0K1QFY8</accession>
<keyword evidence="4 11" id="KW-0812">Transmembrane</keyword>
<dbReference type="InterPro" id="IPR041647">
    <property type="entry name" value="IRK_C"/>
</dbReference>
<evidence type="ECO:0000256" key="3">
    <source>
        <dbReference type="ARBA" id="ARBA00022538"/>
    </source>
</evidence>
<evidence type="ECO:0000256" key="2">
    <source>
        <dbReference type="ARBA" id="ARBA00022448"/>
    </source>
</evidence>
<dbReference type="PANTHER" id="PTHR11767">
    <property type="entry name" value="INWARD RECTIFIER POTASSIUM CHANNEL"/>
    <property type="match status" value="1"/>
</dbReference>
<evidence type="ECO:0000256" key="11">
    <source>
        <dbReference type="SAM" id="Phobius"/>
    </source>
</evidence>
<evidence type="ECO:0000256" key="4">
    <source>
        <dbReference type="ARBA" id="ARBA00022692"/>
    </source>
</evidence>
<dbReference type="InterPro" id="IPR016449">
    <property type="entry name" value="K_chnl_inward-rec_Kir"/>
</dbReference>
<gene>
    <name evidence="14" type="ORF">AKJ09_11342</name>
</gene>
<comment type="subcellular location">
    <subcellularLocation>
        <location evidence="1">Membrane</location>
        <topology evidence="1">Multi-pass membrane protein</topology>
    </subcellularLocation>
</comment>
<keyword evidence="3" id="KW-0633">Potassium transport</keyword>
<evidence type="ECO:0000259" key="13">
    <source>
        <dbReference type="Pfam" id="PF17655"/>
    </source>
</evidence>
<keyword evidence="10" id="KW-0407">Ion channel</keyword>
<keyword evidence="7 11" id="KW-1133">Transmembrane helix</keyword>
<dbReference type="Gene3D" id="2.60.40.1400">
    <property type="entry name" value="G protein-activated inward rectifier potassium channel 1"/>
    <property type="match status" value="1"/>
</dbReference>
<evidence type="ECO:0000256" key="8">
    <source>
        <dbReference type="ARBA" id="ARBA00023065"/>
    </source>
</evidence>
<feature type="domain" description="Inward rectifier potassium channel C-terminal" evidence="13">
    <location>
        <begin position="117"/>
        <end position="269"/>
    </location>
</feature>
<evidence type="ECO:0000259" key="12">
    <source>
        <dbReference type="Pfam" id="PF07885"/>
    </source>
</evidence>
<keyword evidence="2" id="KW-0813">Transport</keyword>
<dbReference type="Pfam" id="PF17655">
    <property type="entry name" value="IRK_C"/>
    <property type="match status" value="1"/>
</dbReference>
<dbReference type="KEGG" id="llu:AKJ09_11342"/>
<proteinExistence type="predicted"/>
<keyword evidence="15" id="KW-1185">Reference proteome</keyword>
<evidence type="ECO:0000256" key="1">
    <source>
        <dbReference type="ARBA" id="ARBA00004141"/>
    </source>
</evidence>
<dbReference type="PRINTS" id="PR01320">
    <property type="entry name" value="KIRCHANNEL"/>
</dbReference>
<dbReference type="Proteomes" id="UP000064967">
    <property type="component" value="Chromosome"/>
</dbReference>
<dbReference type="InterPro" id="IPR013518">
    <property type="entry name" value="K_chnl_inward-rec_Kir_cyto"/>
</dbReference>
<dbReference type="InterPro" id="IPR013099">
    <property type="entry name" value="K_chnl_dom"/>
</dbReference>
<feature type="transmembrane region" description="Helical" evidence="11">
    <location>
        <begin position="20"/>
        <end position="46"/>
    </location>
</feature>
<dbReference type="GO" id="GO:0034765">
    <property type="term" value="P:regulation of monoatomic ion transmembrane transport"/>
    <property type="evidence" value="ECO:0007669"/>
    <property type="project" value="TreeGrafter"/>
</dbReference>
<evidence type="ECO:0000256" key="7">
    <source>
        <dbReference type="ARBA" id="ARBA00022989"/>
    </source>
</evidence>
<dbReference type="Pfam" id="PF07885">
    <property type="entry name" value="Ion_trans_2"/>
    <property type="match status" value="1"/>
</dbReference>
<evidence type="ECO:0000313" key="15">
    <source>
        <dbReference type="Proteomes" id="UP000064967"/>
    </source>
</evidence>
<keyword evidence="5" id="KW-0851">Voltage-gated channel</keyword>
<dbReference type="GO" id="GO:1990573">
    <property type="term" value="P:potassium ion import across plasma membrane"/>
    <property type="evidence" value="ECO:0007669"/>
    <property type="project" value="TreeGrafter"/>
</dbReference>
<dbReference type="STRING" id="1391654.AKJ09_11342"/>
<protein>
    <submittedName>
        <fullName evidence="14">Kef-type K+ transport system, putative NAD-binding component</fullName>
    </submittedName>
</protein>
<dbReference type="EMBL" id="CP012333">
    <property type="protein sequence ID" value="AKV04679.1"/>
    <property type="molecule type" value="Genomic_DNA"/>
</dbReference>
<keyword evidence="6" id="KW-0630">Potassium</keyword>
<dbReference type="GO" id="GO:0005886">
    <property type="term" value="C:plasma membrane"/>
    <property type="evidence" value="ECO:0007669"/>
    <property type="project" value="TreeGrafter"/>
</dbReference>
<dbReference type="PANTHER" id="PTHR11767:SF102">
    <property type="entry name" value="INWARDLY RECTIFYING POTASSIUM CHANNEL 1, ISOFORM F"/>
    <property type="match status" value="1"/>
</dbReference>
<dbReference type="SUPFAM" id="SSF81324">
    <property type="entry name" value="Voltage-gated potassium channels"/>
    <property type="match status" value="1"/>
</dbReference>
<keyword evidence="9 11" id="KW-0472">Membrane</keyword>
<evidence type="ECO:0000256" key="10">
    <source>
        <dbReference type="ARBA" id="ARBA00023303"/>
    </source>
</evidence>
<name>A0A0K1QFY8_9BACT</name>
<dbReference type="InterPro" id="IPR014756">
    <property type="entry name" value="Ig_E-set"/>
</dbReference>
<evidence type="ECO:0000256" key="6">
    <source>
        <dbReference type="ARBA" id="ARBA00022958"/>
    </source>
</evidence>
<dbReference type="SUPFAM" id="SSF81296">
    <property type="entry name" value="E set domains"/>
    <property type="match status" value="1"/>
</dbReference>
<sequence>MVVGASHHPLRDVYHLLLRASWPVAFAVISGTFVLLNLVFACAYVASGGVANAAPGSFRDAFYFSVQTMGTIGYGAMYPSTNSAHFIVVIEAVVSVMFSALATGIVFARFSRATGLLVFSRNACIAPMNGVPTLMLRVGNDRSNTIVEANVRAVLVRTEKTSEGIVFYRMHDLELARERTPALARSWTVMHPITEASPLYGATPSSCTMQEVELIITVAGTDDTVLQPVHGRYRYLHSDIVWGARLADVLSELPDGRMQLDVRRFHDLTPSEPTESFPFPTAS</sequence>
<keyword evidence="8" id="KW-0406">Ion transport</keyword>
<organism evidence="14 15">
    <name type="scientific">Labilithrix luteola</name>
    <dbReference type="NCBI Taxonomy" id="1391654"/>
    <lineage>
        <taxon>Bacteria</taxon>
        <taxon>Pseudomonadati</taxon>
        <taxon>Myxococcota</taxon>
        <taxon>Polyangia</taxon>
        <taxon>Polyangiales</taxon>
        <taxon>Labilitrichaceae</taxon>
        <taxon>Labilithrix</taxon>
    </lineage>
</organism>
<evidence type="ECO:0000256" key="9">
    <source>
        <dbReference type="ARBA" id="ARBA00023136"/>
    </source>
</evidence>
<dbReference type="GO" id="GO:0034702">
    <property type="term" value="C:monoatomic ion channel complex"/>
    <property type="evidence" value="ECO:0007669"/>
    <property type="project" value="UniProtKB-KW"/>
</dbReference>
<feature type="domain" description="Potassium channel" evidence="12">
    <location>
        <begin position="36"/>
        <end position="110"/>
    </location>
</feature>
<evidence type="ECO:0000256" key="5">
    <source>
        <dbReference type="ARBA" id="ARBA00022882"/>
    </source>
</evidence>
<reference evidence="14 15" key="1">
    <citation type="submission" date="2015-08" db="EMBL/GenBank/DDBJ databases">
        <authorList>
            <person name="Babu N.S."/>
            <person name="Beckwith C.J."/>
            <person name="Beseler K.G."/>
            <person name="Brison A."/>
            <person name="Carone J.V."/>
            <person name="Caskin T.P."/>
            <person name="Diamond M."/>
            <person name="Durham M.E."/>
            <person name="Foxe J.M."/>
            <person name="Go M."/>
            <person name="Henderson B.A."/>
            <person name="Jones I.B."/>
            <person name="McGettigan J.A."/>
            <person name="Micheletti S.J."/>
            <person name="Nasrallah M.E."/>
            <person name="Ortiz D."/>
            <person name="Piller C.R."/>
            <person name="Privatt S.R."/>
            <person name="Schneider S.L."/>
            <person name="Sharp S."/>
            <person name="Smith T.C."/>
            <person name="Stanton J.D."/>
            <person name="Ullery H.E."/>
            <person name="Wilson R.J."/>
            <person name="Serrano M.G."/>
            <person name="Buck G."/>
            <person name="Lee V."/>
            <person name="Wang Y."/>
            <person name="Carvalho R."/>
            <person name="Voegtly L."/>
            <person name="Shi R."/>
            <person name="Duckworth R."/>
            <person name="Johnson A."/>
            <person name="Loviza R."/>
            <person name="Walstead R."/>
            <person name="Shah Z."/>
            <person name="Kiflezghi M."/>
            <person name="Wade K."/>
            <person name="Ball S.L."/>
            <person name="Bradley K.W."/>
            <person name="Asai D.J."/>
            <person name="Bowman C.A."/>
            <person name="Russell D.A."/>
            <person name="Pope W.H."/>
            <person name="Jacobs-Sera D."/>
            <person name="Hendrix R.W."/>
            <person name="Hatfull G.F."/>
        </authorList>
    </citation>
    <scope>NUCLEOTIDE SEQUENCE [LARGE SCALE GENOMIC DNA]</scope>
    <source>
        <strain evidence="14 15">DSM 27648</strain>
    </source>
</reference>
<evidence type="ECO:0000313" key="14">
    <source>
        <dbReference type="EMBL" id="AKV04679.1"/>
    </source>
</evidence>
<dbReference type="AlphaFoldDB" id="A0A0K1QFY8"/>